<dbReference type="AlphaFoldDB" id="A0AAV6JI70"/>
<dbReference type="SMART" id="SM00335">
    <property type="entry name" value="ANX"/>
    <property type="match status" value="4"/>
</dbReference>
<dbReference type="InterPro" id="IPR001464">
    <property type="entry name" value="Annexin"/>
</dbReference>
<gene>
    <name evidence="7" type="ORF">RHGRI_019666</name>
</gene>
<sequence length="315" mass="35785">MATLCAPENHSPVADAELMRQAVQGWGSDEKTIVNIIGRRNAVQRKLIRGAYEEIYQEDLVKRLESELSGDFEKAVYRWMLDPADRNAVLANLAVTQSATDYRVIVELSCTHSSQELLAVKRAYQARYKHSLEEHLAAHTSGDLRKASLVGIYRYDGNEIDAHLANSEAHVLHNAIEEKVLNHDEIIRIVSTRSKAQLMATFNRYKDDYGTSITKHLVDDPANQYLAAIRTAIRCINDPKKYYAKILRNALNKPVIEEDTLTRVIVTRAEKDLEDINELFYKRNSVSLDHAVSKDTRGNYKAFLLTLLGKEDLLM</sequence>
<proteinExistence type="predicted"/>
<dbReference type="GO" id="GO:0009408">
    <property type="term" value="P:response to heat"/>
    <property type="evidence" value="ECO:0007669"/>
    <property type="project" value="TreeGrafter"/>
</dbReference>
<evidence type="ECO:0000256" key="3">
    <source>
        <dbReference type="ARBA" id="ARBA00022837"/>
    </source>
</evidence>
<dbReference type="Proteomes" id="UP000823749">
    <property type="component" value="Chromosome 7"/>
</dbReference>
<dbReference type="FunFam" id="1.10.220.10:FF:000008">
    <property type="entry name" value="Annexin"/>
    <property type="match status" value="1"/>
</dbReference>
<dbReference type="PROSITE" id="PS51897">
    <property type="entry name" value="ANNEXIN_2"/>
    <property type="match status" value="4"/>
</dbReference>
<evidence type="ECO:0008006" key="9">
    <source>
        <dbReference type="Google" id="ProtNLM"/>
    </source>
</evidence>
<dbReference type="PANTHER" id="PTHR10502:SF193">
    <property type="entry name" value="ANNEXIN D8"/>
    <property type="match status" value="1"/>
</dbReference>
<evidence type="ECO:0000256" key="2">
    <source>
        <dbReference type="ARBA" id="ARBA00022737"/>
    </source>
</evidence>
<keyword evidence="4" id="KW-0041">Annexin</keyword>
<dbReference type="GO" id="GO:0009409">
    <property type="term" value="P:response to cold"/>
    <property type="evidence" value="ECO:0007669"/>
    <property type="project" value="TreeGrafter"/>
</dbReference>
<reference evidence="7" key="1">
    <citation type="submission" date="2020-08" db="EMBL/GenBank/DDBJ databases">
        <title>Plant Genome Project.</title>
        <authorList>
            <person name="Zhang R.-G."/>
        </authorList>
    </citation>
    <scope>NUCLEOTIDE SEQUENCE</scope>
    <source>
        <strain evidence="7">WSP0</strain>
        <tissue evidence="7">Leaf</tissue>
    </source>
</reference>
<feature type="binding site" evidence="6">
    <location>
        <position position="25"/>
    </location>
    <ligand>
        <name>Ca(2+)</name>
        <dbReference type="ChEBI" id="CHEBI:29108"/>
        <label>1</label>
    </ligand>
</feature>
<dbReference type="GO" id="GO:0005544">
    <property type="term" value="F:calcium-dependent phospholipid binding"/>
    <property type="evidence" value="ECO:0007669"/>
    <property type="project" value="UniProtKB-KW"/>
</dbReference>
<dbReference type="GO" id="GO:0005737">
    <property type="term" value="C:cytoplasm"/>
    <property type="evidence" value="ECO:0007669"/>
    <property type="project" value="TreeGrafter"/>
</dbReference>
<feature type="binding site" evidence="6">
    <location>
        <position position="67"/>
    </location>
    <ligand>
        <name>Ca(2+)</name>
        <dbReference type="ChEBI" id="CHEBI:29108"/>
        <label>1</label>
    </ligand>
</feature>
<dbReference type="FunFam" id="1.10.220.10:FF:000009">
    <property type="entry name" value="Annexin"/>
    <property type="match status" value="1"/>
</dbReference>
<feature type="binding site" evidence="6">
    <location>
        <position position="296"/>
    </location>
    <ligand>
        <name>Ca(2+)</name>
        <dbReference type="ChEBI" id="CHEBI:29108"/>
        <label>1</label>
    </ligand>
</feature>
<keyword evidence="2" id="KW-0677">Repeat</keyword>
<dbReference type="GO" id="GO:0009651">
    <property type="term" value="P:response to salt stress"/>
    <property type="evidence" value="ECO:0007669"/>
    <property type="project" value="TreeGrafter"/>
</dbReference>
<dbReference type="PRINTS" id="PR00196">
    <property type="entry name" value="ANNEXIN"/>
</dbReference>
<evidence type="ECO:0000313" key="7">
    <source>
        <dbReference type="EMBL" id="KAG5539180.1"/>
    </source>
</evidence>
<name>A0AAV6JI70_9ERIC</name>
<dbReference type="GO" id="GO:0005886">
    <property type="term" value="C:plasma membrane"/>
    <property type="evidence" value="ECO:0007669"/>
    <property type="project" value="TreeGrafter"/>
</dbReference>
<organism evidence="7 8">
    <name type="scientific">Rhododendron griersonianum</name>
    <dbReference type="NCBI Taxonomy" id="479676"/>
    <lineage>
        <taxon>Eukaryota</taxon>
        <taxon>Viridiplantae</taxon>
        <taxon>Streptophyta</taxon>
        <taxon>Embryophyta</taxon>
        <taxon>Tracheophyta</taxon>
        <taxon>Spermatophyta</taxon>
        <taxon>Magnoliopsida</taxon>
        <taxon>eudicotyledons</taxon>
        <taxon>Gunneridae</taxon>
        <taxon>Pentapetalae</taxon>
        <taxon>asterids</taxon>
        <taxon>Ericales</taxon>
        <taxon>Ericaceae</taxon>
        <taxon>Ericoideae</taxon>
        <taxon>Rhodoreae</taxon>
        <taxon>Rhododendron</taxon>
    </lineage>
</organism>
<evidence type="ECO:0000313" key="8">
    <source>
        <dbReference type="Proteomes" id="UP000823749"/>
    </source>
</evidence>
<accession>A0AAV6JI70</accession>
<comment type="caution">
    <text evidence="7">The sequence shown here is derived from an EMBL/GenBank/DDBJ whole genome shotgun (WGS) entry which is preliminary data.</text>
</comment>
<dbReference type="SUPFAM" id="SSF47874">
    <property type="entry name" value="Annexin"/>
    <property type="match status" value="1"/>
</dbReference>
<evidence type="ECO:0000256" key="5">
    <source>
        <dbReference type="ARBA" id="ARBA00023302"/>
    </source>
</evidence>
<evidence type="ECO:0000256" key="1">
    <source>
        <dbReference type="ARBA" id="ARBA00022723"/>
    </source>
</evidence>
<dbReference type="GO" id="GO:0005509">
    <property type="term" value="F:calcium ion binding"/>
    <property type="evidence" value="ECO:0007669"/>
    <property type="project" value="InterPro"/>
</dbReference>
<dbReference type="GO" id="GO:0009414">
    <property type="term" value="P:response to water deprivation"/>
    <property type="evidence" value="ECO:0007669"/>
    <property type="project" value="TreeGrafter"/>
</dbReference>
<dbReference type="FunFam" id="1.10.220.10:FF:000001">
    <property type="entry name" value="Annexin"/>
    <property type="match status" value="1"/>
</dbReference>
<feature type="binding site" evidence="6">
    <location>
        <position position="295"/>
    </location>
    <ligand>
        <name>Ca(2+)</name>
        <dbReference type="ChEBI" id="CHEBI:29108"/>
        <label>3</label>
    </ligand>
</feature>
<dbReference type="PANTHER" id="PTHR10502">
    <property type="entry name" value="ANNEXIN"/>
    <property type="match status" value="1"/>
</dbReference>
<keyword evidence="3 6" id="KW-0106">Calcium</keyword>
<dbReference type="InterPro" id="IPR018502">
    <property type="entry name" value="Annexin_repeat"/>
</dbReference>
<dbReference type="InterPro" id="IPR037104">
    <property type="entry name" value="Annexin_sf"/>
</dbReference>
<keyword evidence="1 6" id="KW-0479">Metal-binding</keyword>
<dbReference type="Gene3D" id="1.10.220.10">
    <property type="entry name" value="Annexin"/>
    <property type="match status" value="4"/>
</dbReference>
<evidence type="ECO:0000256" key="4">
    <source>
        <dbReference type="ARBA" id="ARBA00023216"/>
    </source>
</evidence>
<dbReference type="EMBL" id="JACTNZ010000007">
    <property type="protein sequence ID" value="KAG5539180.1"/>
    <property type="molecule type" value="Genomic_DNA"/>
</dbReference>
<dbReference type="PRINTS" id="PR01814">
    <property type="entry name" value="ANNEXINPLANT"/>
</dbReference>
<feature type="binding site" evidence="6">
    <location>
        <position position="253"/>
    </location>
    <ligand>
        <name>Ca(2+)</name>
        <dbReference type="ChEBI" id="CHEBI:29108"/>
        <label>2</label>
    </ligand>
</feature>
<keyword evidence="8" id="KW-1185">Reference proteome</keyword>
<dbReference type="GO" id="GO:0001786">
    <property type="term" value="F:phosphatidylserine binding"/>
    <property type="evidence" value="ECO:0007669"/>
    <property type="project" value="TreeGrafter"/>
</dbReference>
<protein>
    <recommendedName>
        <fullName evidence="9">Annexin</fullName>
    </recommendedName>
</protein>
<dbReference type="FunFam" id="1.10.220.10:FF:000006">
    <property type="entry name" value="Annexin"/>
    <property type="match status" value="1"/>
</dbReference>
<feature type="binding site" evidence="6">
    <location>
        <position position="27"/>
    </location>
    <ligand>
        <name>Ca(2+)</name>
        <dbReference type="ChEBI" id="CHEBI:29108"/>
        <label>1</label>
    </ligand>
</feature>
<keyword evidence="5" id="KW-0111">Calcium/phospholipid-binding</keyword>
<dbReference type="Pfam" id="PF00191">
    <property type="entry name" value="Annexin"/>
    <property type="match status" value="4"/>
</dbReference>
<evidence type="ECO:0000256" key="6">
    <source>
        <dbReference type="PIRSR" id="PIRSR609118-1"/>
    </source>
</evidence>
<dbReference type="InterPro" id="IPR009118">
    <property type="entry name" value="AnnexinD_plant"/>
</dbReference>